<dbReference type="InterPro" id="IPR013783">
    <property type="entry name" value="Ig-like_fold"/>
</dbReference>
<dbReference type="Proteomes" id="UP000192393">
    <property type="component" value="Unassembled WGS sequence"/>
</dbReference>
<sequence length="1034" mass="113672">MIKKISLSTLLMLLVIVAKSQAIDYRFSFLGKYDFTMIGNTMNEFPNGGGGAYCDFLTQTSATLNLSAGQNIEAAYLYWAGSGSLTQADLDIKLNGNTVSVDRTFTVTMGSSPARPTFGAFSDVTALVRATGNGIYTVSDFDLSAVIPPYCSTGGNFGGWSILIVYEDATLSNNLVNIYDGFTRLDRNDPNVAIQLNNLNVLHLVGNKIAFLSWEGDVGNSQDEELRINGTLVSNPPLNPADNVFNGTNSFTGSDELYNMDMDYFNINDLTNIGDNSLLIELQTGGSFSTFSDAVILNNIVVVLNSEVADATIEIQHAIGDCDDRDISIDYTVSNLIATDILPAGTPIAFYADTTLVGTSATVSDIAIGGTETGGTITITIPDTIPVNFDLIAKVDDDGTGNGIVIEFNENNNTDQQQIRLRFTPVFNEPQPLVLCDANDDGEVLFDLDIAGQQIIGGQNFVNIRYYESMTAAQNGTPFITTPNSYPNTSPTQTIYARLDDGTGCFIIDDFTIQITPPQNLAYTIPDMISCIDGPNETGIITDLTTQNNFVLNGANPTDYTISYHLSEAGARQGNAIINTPTNYPNIQSPQTIWVRMIDNQGCVQVGSFILEYNLNPVVSNQIFENCSFSEYTTYNLPDINDEIVANVTGLDFSYHLTHLEAENDENPLPLNYNNTSPDQVIFVRVETADGCYSISEVTLTTLILHEEIQNLFQQCDDPTRINDEKSTFDLTTMNPDITNALGGTNFTITYHTSIENAQVGTGAIQNPTEFMNTSNPQSIYARATSSDGSCGGTAEFEVEVLRVPEFEMPPYIAFCEDEERIYQFEENFVTYTWRDAEGNVVGNSAMVEFQNEGMHTLEVTSNVNACPAIRKVEVIFDHSATIMDIKVDGNTVSVFPAGGEAPYQYSYNNGLTWHDYFILDNVPSGVHSMLVKTKYGCISEAKLFGVLGIPNLITPNGDGYNDYWEIRALEMYPDATIKIFDRYGKMFMDRKMQTNFRWDGKYLGNPLPSGSYWYIITIEEGKSISGHITIRNR</sequence>
<protein>
    <submittedName>
        <fullName evidence="1">Gliding motility-associated C-terminal domain-containing protein</fullName>
    </submittedName>
</protein>
<accession>A0A1W1ZAE2</accession>
<dbReference type="Gene3D" id="2.60.40.10">
    <property type="entry name" value="Immunoglobulins"/>
    <property type="match status" value="1"/>
</dbReference>
<dbReference type="Pfam" id="PF13585">
    <property type="entry name" value="CHU_C"/>
    <property type="match status" value="1"/>
</dbReference>
<evidence type="ECO:0000313" key="1">
    <source>
        <dbReference type="EMBL" id="SMC45379.1"/>
    </source>
</evidence>
<dbReference type="STRING" id="1434700.SAMN06296427_102316"/>
<gene>
    <name evidence="1" type="ORF">SAMN06296427_102316</name>
</gene>
<proteinExistence type="predicted"/>
<keyword evidence="2" id="KW-1185">Reference proteome</keyword>
<dbReference type="EMBL" id="FWXS01000002">
    <property type="protein sequence ID" value="SMC45379.1"/>
    <property type="molecule type" value="Genomic_DNA"/>
</dbReference>
<dbReference type="RefSeq" id="WP_084016470.1">
    <property type="nucleotide sequence ID" value="NZ_FWXS01000002.1"/>
</dbReference>
<organism evidence="1 2">
    <name type="scientific">Moheibacter sediminis</name>
    <dbReference type="NCBI Taxonomy" id="1434700"/>
    <lineage>
        <taxon>Bacteria</taxon>
        <taxon>Pseudomonadati</taxon>
        <taxon>Bacteroidota</taxon>
        <taxon>Flavobacteriia</taxon>
        <taxon>Flavobacteriales</taxon>
        <taxon>Weeksellaceae</taxon>
        <taxon>Moheibacter</taxon>
    </lineage>
</organism>
<dbReference type="NCBIfam" id="TIGR04131">
    <property type="entry name" value="Bac_Flav_CTERM"/>
    <property type="match status" value="1"/>
</dbReference>
<dbReference type="InterPro" id="IPR026341">
    <property type="entry name" value="T9SS_type_B"/>
</dbReference>
<dbReference type="AlphaFoldDB" id="A0A1W1ZAE2"/>
<dbReference type="OrthoDB" id="1140688at2"/>
<evidence type="ECO:0000313" key="2">
    <source>
        <dbReference type="Proteomes" id="UP000192393"/>
    </source>
</evidence>
<name>A0A1W1ZAE2_9FLAO</name>
<reference evidence="1 2" key="1">
    <citation type="submission" date="2017-04" db="EMBL/GenBank/DDBJ databases">
        <authorList>
            <person name="Afonso C.L."/>
            <person name="Miller P.J."/>
            <person name="Scott M.A."/>
            <person name="Spackman E."/>
            <person name="Goraichik I."/>
            <person name="Dimitrov K.M."/>
            <person name="Suarez D.L."/>
            <person name="Swayne D.E."/>
        </authorList>
    </citation>
    <scope>NUCLEOTIDE SEQUENCE [LARGE SCALE GENOMIC DNA]</scope>
    <source>
        <strain evidence="1 2">CGMCC 1.12708</strain>
    </source>
</reference>